<dbReference type="InterPro" id="IPR002716">
    <property type="entry name" value="PIN_dom"/>
</dbReference>
<feature type="domain" description="PIN" evidence="1">
    <location>
        <begin position="1"/>
        <end position="113"/>
    </location>
</feature>
<name>D5MEW5_METO1</name>
<evidence type="ECO:0000313" key="2">
    <source>
        <dbReference type="EMBL" id="CBE68294.1"/>
    </source>
</evidence>
<evidence type="ECO:0000313" key="3">
    <source>
        <dbReference type="Proteomes" id="UP000006898"/>
    </source>
</evidence>
<dbReference type="Pfam" id="PF13470">
    <property type="entry name" value="PIN_3"/>
    <property type="match status" value="1"/>
</dbReference>
<dbReference type="Gene3D" id="3.40.50.1010">
    <property type="entry name" value="5'-nuclease"/>
    <property type="match status" value="1"/>
</dbReference>
<dbReference type="KEGG" id="mox:DAMO_1234"/>
<accession>D5MEW5</accession>
<proteinExistence type="predicted"/>
<protein>
    <submittedName>
        <fullName evidence="2">PilT protein domain protein</fullName>
    </submittedName>
</protein>
<evidence type="ECO:0000259" key="1">
    <source>
        <dbReference type="SMART" id="SM00670"/>
    </source>
</evidence>
<dbReference type="AlphaFoldDB" id="D5MEW5"/>
<dbReference type="SMART" id="SM00670">
    <property type="entry name" value="PINc"/>
    <property type="match status" value="1"/>
</dbReference>
<dbReference type="SUPFAM" id="SSF88723">
    <property type="entry name" value="PIN domain-like"/>
    <property type="match status" value="1"/>
</dbReference>
<dbReference type="Proteomes" id="UP000006898">
    <property type="component" value="Chromosome"/>
</dbReference>
<dbReference type="NCBIfam" id="TIGR00305">
    <property type="entry name" value="putative toxin-antitoxin system toxin component, PIN family"/>
    <property type="match status" value="1"/>
</dbReference>
<reference evidence="2 3" key="1">
    <citation type="journal article" date="2010" name="Nature">
        <title>Nitrite-driven anaerobic methane oxidation by oxygenic bacteria.</title>
        <authorList>
            <person name="Ettwig K.F."/>
            <person name="Butler M.K."/>
            <person name="Le Paslier D."/>
            <person name="Pelletier E."/>
            <person name="Mangenot S."/>
            <person name="Kuypers M.M.M."/>
            <person name="Schreiber F."/>
            <person name="Dutilh B.E."/>
            <person name="Zedelius J."/>
            <person name="de Beer D."/>
            <person name="Gloerich J."/>
            <person name="Wessels H.J.C.T."/>
            <person name="van Allen T."/>
            <person name="Luesken F."/>
            <person name="Wu M."/>
            <person name="van de Pas-Schoonen K.T."/>
            <person name="Op den Camp H.J.M."/>
            <person name="Janssen-Megens E.M."/>
            <person name="Francoijs K-J."/>
            <person name="Stunnenberg H."/>
            <person name="Weissenbach J."/>
            <person name="Jetten M.S.M."/>
            <person name="Strous M."/>
        </authorList>
    </citation>
    <scope>NUCLEOTIDE SEQUENCE [LARGE SCALE GENOMIC DNA]</scope>
</reference>
<dbReference type="InterPro" id="IPR029060">
    <property type="entry name" value="PIN-like_dom_sf"/>
</dbReference>
<gene>
    <name evidence="2" type="ORF">DAMO_1234</name>
</gene>
<dbReference type="HOGENOM" id="CLU_116617_3_1_0"/>
<dbReference type="PANTHER" id="PTHR34610:SF3">
    <property type="entry name" value="SSL7007 PROTEIN"/>
    <property type="match status" value="1"/>
</dbReference>
<dbReference type="STRING" id="671143.DAMO_1234"/>
<dbReference type="eggNOG" id="COG1569">
    <property type="taxonomic scope" value="Bacteria"/>
</dbReference>
<dbReference type="EMBL" id="FP565575">
    <property type="protein sequence ID" value="CBE68294.1"/>
    <property type="molecule type" value="Genomic_DNA"/>
</dbReference>
<sequence length="136" mass="15306">MRIVLDTNVLISALAFPGSKPDQILYRIRRGEIELFISPFILSELDRVLRETFRFAKKEADIRVNAIRAMAHVMTPTERITVVTANDDDNRILECVAAAQAEFLVTGDKEHLLPLGSYRGTTIVTPAQFLDLPVPR</sequence>
<organism evidence="2 3">
    <name type="scientific">Methylomirabilis oxygeniifera</name>
    <dbReference type="NCBI Taxonomy" id="671143"/>
    <lineage>
        <taxon>Bacteria</taxon>
        <taxon>Candidatus Methylomirabilota</taxon>
        <taxon>Candidatus Methylomirabilia</taxon>
        <taxon>Candidatus Methylomirabilales</taxon>
        <taxon>Candidatus Methylomirabilaceae</taxon>
        <taxon>Candidatus Methylomirabilis</taxon>
    </lineage>
</organism>
<dbReference type="PANTHER" id="PTHR34610">
    <property type="entry name" value="SSL7007 PROTEIN"/>
    <property type="match status" value="1"/>
</dbReference>
<dbReference type="InterPro" id="IPR002850">
    <property type="entry name" value="PIN_toxin-like"/>
</dbReference>